<dbReference type="Proteomes" id="UP001149079">
    <property type="component" value="Unassembled WGS sequence"/>
</dbReference>
<keyword evidence="3" id="KW-1185">Reference proteome</keyword>
<feature type="compositionally biased region" description="Acidic residues" evidence="1">
    <location>
        <begin position="42"/>
        <end position="52"/>
    </location>
</feature>
<dbReference type="GeneID" id="81403942"/>
<feature type="compositionally biased region" description="Acidic residues" evidence="1">
    <location>
        <begin position="1"/>
        <end position="10"/>
    </location>
</feature>
<accession>A0A9W9H5S5</accession>
<dbReference type="AlphaFoldDB" id="A0A9W9H5S5"/>
<organism evidence="2 3">
    <name type="scientific">Penicillium bovifimosum</name>
    <dbReference type="NCBI Taxonomy" id="126998"/>
    <lineage>
        <taxon>Eukaryota</taxon>
        <taxon>Fungi</taxon>
        <taxon>Dikarya</taxon>
        <taxon>Ascomycota</taxon>
        <taxon>Pezizomycotina</taxon>
        <taxon>Eurotiomycetes</taxon>
        <taxon>Eurotiomycetidae</taxon>
        <taxon>Eurotiales</taxon>
        <taxon>Aspergillaceae</taxon>
        <taxon>Penicillium</taxon>
    </lineage>
</organism>
<proteinExistence type="predicted"/>
<dbReference type="RefSeq" id="XP_056523829.1">
    <property type="nucleotide sequence ID" value="XM_056664772.1"/>
</dbReference>
<dbReference type="EMBL" id="JAPQKL010000003">
    <property type="protein sequence ID" value="KAJ5139180.1"/>
    <property type="molecule type" value="Genomic_DNA"/>
</dbReference>
<evidence type="ECO:0000256" key="1">
    <source>
        <dbReference type="SAM" id="MobiDB-lite"/>
    </source>
</evidence>
<feature type="compositionally biased region" description="Acidic residues" evidence="1">
    <location>
        <begin position="60"/>
        <end position="69"/>
    </location>
</feature>
<protein>
    <submittedName>
        <fullName evidence="2">Uncharacterized protein</fullName>
    </submittedName>
</protein>
<comment type="caution">
    <text evidence="2">The sequence shown here is derived from an EMBL/GenBank/DDBJ whole genome shotgun (WGS) entry which is preliminary data.</text>
</comment>
<evidence type="ECO:0000313" key="2">
    <source>
        <dbReference type="EMBL" id="KAJ5139180.1"/>
    </source>
</evidence>
<reference evidence="2" key="1">
    <citation type="submission" date="2022-11" db="EMBL/GenBank/DDBJ databases">
        <authorList>
            <person name="Petersen C."/>
        </authorList>
    </citation>
    <scope>NUCLEOTIDE SEQUENCE</scope>
    <source>
        <strain evidence="2">IBT 22155</strain>
    </source>
</reference>
<name>A0A9W9H5S5_9EURO</name>
<feature type="compositionally biased region" description="Low complexity" evidence="1">
    <location>
        <begin position="29"/>
        <end position="41"/>
    </location>
</feature>
<evidence type="ECO:0000313" key="3">
    <source>
        <dbReference type="Proteomes" id="UP001149079"/>
    </source>
</evidence>
<gene>
    <name evidence="2" type="ORF">N7515_004028</name>
</gene>
<sequence length="69" mass="7632">MDEQPDDDAYTETTTKDATNHLQMFIFGSSPPASTADAATTELDDSKDDPNDEVWHEASEGSEDEQDHQ</sequence>
<reference evidence="2" key="2">
    <citation type="journal article" date="2023" name="IMA Fungus">
        <title>Comparative genomic study of the Penicillium genus elucidates a diverse pangenome and 15 lateral gene transfer events.</title>
        <authorList>
            <person name="Petersen C."/>
            <person name="Sorensen T."/>
            <person name="Nielsen M.R."/>
            <person name="Sondergaard T.E."/>
            <person name="Sorensen J.L."/>
            <person name="Fitzpatrick D.A."/>
            <person name="Frisvad J.C."/>
            <person name="Nielsen K.L."/>
        </authorList>
    </citation>
    <scope>NUCLEOTIDE SEQUENCE</scope>
    <source>
        <strain evidence="2">IBT 22155</strain>
    </source>
</reference>
<feature type="region of interest" description="Disordered" evidence="1">
    <location>
        <begin position="1"/>
        <end position="69"/>
    </location>
</feature>